<dbReference type="Proteomes" id="UP000002421">
    <property type="component" value="Segment"/>
</dbReference>
<name>B3FJW7_BP201</name>
<organism evidence="1 2">
    <name type="scientific">Pseudomonas phage 201phi2-1</name>
    <name type="common">Pseudomonas chlororaphis phage 201phi2-1</name>
    <dbReference type="NCBI Taxonomy" id="198110"/>
    <lineage>
        <taxon>Viruses</taxon>
        <taxon>Duplodnaviria</taxon>
        <taxon>Heunggongvirae</taxon>
        <taxon>Uroviricota</taxon>
        <taxon>Caudoviricetes</taxon>
        <taxon>Chimalliviridae</taxon>
        <taxon>Serwervirus</taxon>
        <taxon>Serwervirus 201phi21</taxon>
    </lineage>
</organism>
<reference evidence="1 2" key="1">
    <citation type="journal article" date="2008" name="Virology">
        <title>Characterization of Pseudomonas chlororaphis myovirus 201varphi2-1 via genomic sequencing, mass spectrometry, and electron microscopy.</title>
        <authorList>
            <person name="Thomas J.A."/>
            <person name="Rolando M.R."/>
            <person name="Carroll C.A."/>
            <person name="Shen P.S."/>
            <person name="Belnap D.M."/>
            <person name="Weintraub S.T."/>
            <person name="Serwer P."/>
            <person name="Hardies S.C."/>
        </authorList>
    </citation>
    <scope>NUCLEOTIDE SEQUENCE</scope>
</reference>
<keyword evidence="2" id="KW-1185">Reference proteome</keyword>
<dbReference type="KEGG" id="vg:6372266"/>
<sequence length="110" mass="12346">MFARLRATGKAVIPTASMNHDIKCIVNGAATPFTMANDEVHCFGLFDSRDRLVGYFGNQGLVPEIRDATYIDGFMEPMVTDAPEGCYVKSVSRFYKSVDPKIYYKVRTLH</sequence>
<dbReference type="RefSeq" id="YP_001957178.1">
    <property type="nucleotide sequence ID" value="NC_010821.1"/>
</dbReference>
<dbReference type="EMBL" id="EU197055">
    <property type="protein sequence ID" value="ABY63282.1"/>
    <property type="molecule type" value="Genomic_DNA"/>
</dbReference>
<gene>
    <name evidence="1" type="ORF">201phi2-1p459</name>
</gene>
<accession>B3FJW7</accession>
<organismHost>
    <name type="scientific">Pseudomonas chlororaphis</name>
    <dbReference type="NCBI Taxonomy" id="587753"/>
</organismHost>
<evidence type="ECO:0000313" key="2">
    <source>
        <dbReference type="Proteomes" id="UP000002421"/>
    </source>
</evidence>
<protein>
    <submittedName>
        <fullName evidence="1">Uncharacterized protein</fullName>
    </submittedName>
</protein>
<evidence type="ECO:0000313" key="1">
    <source>
        <dbReference type="EMBL" id="ABY63282.1"/>
    </source>
</evidence>
<proteinExistence type="predicted"/>